<dbReference type="GO" id="GO:0000166">
    <property type="term" value="F:nucleotide binding"/>
    <property type="evidence" value="ECO:0007669"/>
    <property type="project" value="UniProtKB-KW"/>
</dbReference>
<dbReference type="RefSeq" id="WP_190915222.1">
    <property type="nucleotide sequence ID" value="NZ_JACXIZ010000011.1"/>
</dbReference>
<keyword evidence="4 8" id="KW-0378">Hydrolase</keyword>
<keyword evidence="3" id="KW-0547">Nucleotide-binding</keyword>
<evidence type="ECO:0000313" key="8">
    <source>
        <dbReference type="EMBL" id="MBD2844492.1"/>
    </source>
</evidence>
<dbReference type="Pfam" id="PF01966">
    <property type="entry name" value="HD"/>
    <property type="match status" value="1"/>
</dbReference>
<evidence type="ECO:0000313" key="9">
    <source>
        <dbReference type="Proteomes" id="UP000621560"/>
    </source>
</evidence>
<evidence type="ECO:0000256" key="4">
    <source>
        <dbReference type="ARBA" id="ARBA00022801"/>
    </source>
</evidence>
<dbReference type="CDD" id="cd00077">
    <property type="entry name" value="HDc"/>
    <property type="match status" value="1"/>
</dbReference>
<name>A0A927BQP3_9BACL</name>
<feature type="domain" description="HD/PDEase" evidence="7">
    <location>
        <begin position="14"/>
        <end position="141"/>
    </location>
</feature>
<evidence type="ECO:0000256" key="2">
    <source>
        <dbReference type="ARBA" id="ARBA00022723"/>
    </source>
</evidence>
<dbReference type="NCBIfam" id="TIGR00488">
    <property type="entry name" value="bis(5'-nucleosyl)-tetraphosphatase (symmetrical) YqeK"/>
    <property type="match status" value="1"/>
</dbReference>
<evidence type="ECO:0000256" key="3">
    <source>
        <dbReference type="ARBA" id="ARBA00022741"/>
    </source>
</evidence>
<organism evidence="8 9">
    <name type="scientific">Paenibacillus sabuli</name>
    <dbReference type="NCBI Taxonomy" id="2772509"/>
    <lineage>
        <taxon>Bacteria</taxon>
        <taxon>Bacillati</taxon>
        <taxon>Bacillota</taxon>
        <taxon>Bacilli</taxon>
        <taxon>Bacillales</taxon>
        <taxon>Paenibacillaceae</taxon>
        <taxon>Paenibacillus</taxon>
    </lineage>
</organism>
<evidence type="ECO:0000256" key="6">
    <source>
        <dbReference type="ARBA" id="ARBA00049417"/>
    </source>
</evidence>
<sequence length="187" mass="21570">MERKALIEAVRTQMPERRWQHTEGVMQTSIVLARRFGAEPERAELAAILHDVAKFWPVERMREAIVEENRYTDVLAYDKELWHAHAGAYAAGRDYDVRDPEVLDAIRYHTSGRERMSLLERVVWLADLIEPGRNFPGVEQIRTLAEHDLRGALIEGFDTTIAYLLAKKKRIYPLTVLARNDLMTEGG</sequence>
<accession>A0A927BQP3</accession>
<dbReference type="EC" id="3.6.1.41" evidence="1"/>
<dbReference type="GO" id="GO:0046872">
    <property type="term" value="F:metal ion binding"/>
    <property type="evidence" value="ECO:0007669"/>
    <property type="project" value="UniProtKB-KW"/>
</dbReference>
<dbReference type="PANTHER" id="PTHR35795">
    <property type="entry name" value="SLR1885 PROTEIN"/>
    <property type="match status" value="1"/>
</dbReference>
<evidence type="ECO:0000256" key="5">
    <source>
        <dbReference type="ARBA" id="ARBA00023004"/>
    </source>
</evidence>
<dbReference type="AlphaFoldDB" id="A0A927BQP3"/>
<dbReference type="SMART" id="SM00471">
    <property type="entry name" value="HDc"/>
    <property type="match status" value="1"/>
</dbReference>
<dbReference type="Proteomes" id="UP000621560">
    <property type="component" value="Unassembled WGS sequence"/>
</dbReference>
<dbReference type="EMBL" id="JACXIZ010000011">
    <property type="protein sequence ID" value="MBD2844492.1"/>
    <property type="molecule type" value="Genomic_DNA"/>
</dbReference>
<comment type="caution">
    <text evidence="8">The sequence shown here is derived from an EMBL/GenBank/DDBJ whole genome shotgun (WGS) entry which is preliminary data.</text>
</comment>
<dbReference type="PANTHER" id="PTHR35795:SF1">
    <property type="entry name" value="BIS(5'-NUCLEOSYL)-TETRAPHOSPHATASE, SYMMETRICAL"/>
    <property type="match status" value="1"/>
</dbReference>
<protein>
    <recommendedName>
        <fullName evidence="1">bis(5'-nucleosyl)-tetraphosphatase (symmetrical)</fullName>
        <ecNumber evidence="1">3.6.1.41</ecNumber>
    </recommendedName>
</protein>
<keyword evidence="9" id="KW-1185">Reference proteome</keyword>
<gene>
    <name evidence="8" type="primary">yqeK</name>
    <name evidence="8" type="ORF">IDH44_04760</name>
</gene>
<keyword evidence="5" id="KW-0408">Iron</keyword>
<dbReference type="InterPro" id="IPR005249">
    <property type="entry name" value="YqeK"/>
</dbReference>
<dbReference type="Gene3D" id="1.10.3210.10">
    <property type="entry name" value="Hypothetical protein af1432"/>
    <property type="match status" value="1"/>
</dbReference>
<dbReference type="InterPro" id="IPR006674">
    <property type="entry name" value="HD_domain"/>
</dbReference>
<comment type="catalytic activity">
    <reaction evidence="6">
        <text>P(1),P(4)-bis(5'-adenosyl) tetraphosphate + H2O = 2 ADP + 2 H(+)</text>
        <dbReference type="Rhea" id="RHEA:24252"/>
        <dbReference type="ChEBI" id="CHEBI:15377"/>
        <dbReference type="ChEBI" id="CHEBI:15378"/>
        <dbReference type="ChEBI" id="CHEBI:58141"/>
        <dbReference type="ChEBI" id="CHEBI:456216"/>
        <dbReference type="EC" id="3.6.1.41"/>
    </reaction>
</comment>
<dbReference type="InterPro" id="IPR051094">
    <property type="entry name" value="Diverse_Catalytic_Enzymes"/>
</dbReference>
<proteinExistence type="predicted"/>
<dbReference type="InterPro" id="IPR003607">
    <property type="entry name" value="HD/PDEase_dom"/>
</dbReference>
<reference evidence="8" key="1">
    <citation type="submission" date="2020-09" db="EMBL/GenBank/DDBJ databases">
        <title>A novel bacterium of genus Paenibacillus, isolated from South China Sea.</title>
        <authorList>
            <person name="Huang H."/>
            <person name="Mo K."/>
            <person name="Hu Y."/>
        </authorList>
    </citation>
    <scope>NUCLEOTIDE SEQUENCE</scope>
    <source>
        <strain evidence="8">IB182496</strain>
    </source>
</reference>
<evidence type="ECO:0000259" key="7">
    <source>
        <dbReference type="SMART" id="SM00471"/>
    </source>
</evidence>
<dbReference type="SUPFAM" id="SSF109604">
    <property type="entry name" value="HD-domain/PDEase-like"/>
    <property type="match status" value="1"/>
</dbReference>
<dbReference type="GO" id="GO:0008803">
    <property type="term" value="F:bis(5'-nucleosyl)-tetraphosphatase (symmetrical) activity"/>
    <property type="evidence" value="ECO:0007669"/>
    <property type="project" value="UniProtKB-EC"/>
</dbReference>
<keyword evidence="2" id="KW-0479">Metal-binding</keyword>
<evidence type="ECO:0000256" key="1">
    <source>
        <dbReference type="ARBA" id="ARBA00012506"/>
    </source>
</evidence>